<protein>
    <recommendedName>
        <fullName evidence="1">Heterokaryon incompatibility domain-containing protein</fullName>
    </recommendedName>
</protein>
<reference evidence="2" key="1">
    <citation type="journal article" date="2020" name="Stud. Mycol.">
        <title>101 Dothideomycetes genomes: a test case for predicting lifestyles and emergence of pathogens.</title>
        <authorList>
            <person name="Haridas S."/>
            <person name="Albert R."/>
            <person name="Binder M."/>
            <person name="Bloem J."/>
            <person name="Labutti K."/>
            <person name="Salamov A."/>
            <person name="Andreopoulos B."/>
            <person name="Baker S."/>
            <person name="Barry K."/>
            <person name="Bills G."/>
            <person name="Bluhm B."/>
            <person name="Cannon C."/>
            <person name="Castanera R."/>
            <person name="Culley D."/>
            <person name="Daum C."/>
            <person name="Ezra D."/>
            <person name="Gonzalez J."/>
            <person name="Henrissat B."/>
            <person name="Kuo A."/>
            <person name="Liang C."/>
            <person name="Lipzen A."/>
            <person name="Lutzoni F."/>
            <person name="Magnuson J."/>
            <person name="Mondo S."/>
            <person name="Nolan M."/>
            <person name="Ohm R."/>
            <person name="Pangilinan J."/>
            <person name="Park H.-J."/>
            <person name="Ramirez L."/>
            <person name="Alfaro M."/>
            <person name="Sun H."/>
            <person name="Tritt A."/>
            <person name="Yoshinaga Y."/>
            <person name="Zwiers L.-H."/>
            <person name="Turgeon B."/>
            <person name="Goodwin S."/>
            <person name="Spatafora J."/>
            <person name="Crous P."/>
            <person name="Grigoriev I."/>
        </authorList>
    </citation>
    <scope>NUCLEOTIDE SEQUENCE</scope>
    <source>
        <strain evidence="2">CBS 116435</strain>
    </source>
</reference>
<evidence type="ECO:0000259" key="1">
    <source>
        <dbReference type="Pfam" id="PF06985"/>
    </source>
</evidence>
<dbReference type="InterPro" id="IPR010730">
    <property type="entry name" value="HET"/>
</dbReference>
<dbReference type="InterPro" id="IPR052895">
    <property type="entry name" value="HetReg/Transcr_Mod"/>
</dbReference>
<sequence length="559" mass="64577">MPLEDYTYEELAHSSDLRILRLQPAPIGDTTINCDLLTRSLKQIEDEGIKYEALTWCWGDGEFNETIRIHRPFTQSAEVQTCTKSVKQSLHQALLALRYEDRGRFLWIDAICIDQDNIDERNQQVPRMDTIYGQAVGVFMKRPWFSRRWVVQEISLAISAKVYCGRDSVDWNDFSDAVSLFVDAEAEDKRLSEVFKANEKYGHTPNFFGDVSSLGAALLVETTRNLFRTTGRKRVGLSSLENLVSRLSIFEVSDPKDAIYALLAVSRDSNPRSDKNLPDFSDHIKYADKPQQLQRALEILHKIRRYFPRWQSEEYEVDYNRHVIEVFRDFLSFSIRRADQSRALDIICRPWAPQHDKPLGSSTILKMHRRHADSLVGMPEYSQGNYSAAGTRTFNPQKLWFKRRKGSYSMYVEGFIIDKLDKIEEPSQAGNIPYAWLKYAEWKDKTKDPPAGPWERFWETLVASRGPNGQNPPTFYPRAFQQVLQVNPEHSTIVTSTIINEGPGRIVAKFLRRVLATIWERRLVQTKDGRLGLVDRKAARGDFVCILYGCSVPVILRRH</sequence>
<feature type="domain" description="Heterokaryon incompatibility" evidence="1">
    <location>
        <begin position="51"/>
        <end position="138"/>
    </location>
</feature>
<evidence type="ECO:0000313" key="3">
    <source>
        <dbReference type="Proteomes" id="UP000799441"/>
    </source>
</evidence>
<feature type="non-terminal residue" evidence="2">
    <location>
        <position position="559"/>
    </location>
</feature>
<accession>A0A9P4Q711</accession>
<evidence type="ECO:0000313" key="2">
    <source>
        <dbReference type="EMBL" id="KAF2721787.1"/>
    </source>
</evidence>
<proteinExistence type="predicted"/>
<comment type="caution">
    <text evidence="2">The sequence shown here is derived from an EMBL/GenBank/DDBJ whole genome shotgun (WGS) entry which is preliminary data.</text>
</comment>
<gene>
    <name evidence="2" type="ORF">K431DRAFT_223329</name>
</gene>
<dbReference type="OrthoDB" id="3477286at2759"/>
<organism evidence="2 3">
    <name type="scientific">Polychaeton citri CBS 116435</name>
    <dbReference type="NCBI Taxonomy" id="1314669"/>
    <lineage>
        <taxon>Eukaryota</taxon>
        <taxon>Fungi</taxon>
        <taxon>Dikarya</taxon>
        <taxon>Ascomycota</taxon>
        <taxon>Pezizomycotina</taxon>
        <taxon>Dothideomycetes</taxon>
        <taxon>Dothideomycetidae</taxon>
        <taxon>Capnodiales</taxon>
        <taxon>Capnodiaceae</taxon>
        <taxon>Polychaeton</taxon>
    </lineage>
</organism>
<dbReference type="EMBL" id="MU003787">
    <property type="protein sequence ID" value="KAF2721787.1"/>
    <property type="molecule type" value="Genomic_DNA"/>
</dbReference>
<dbReference type="PANTHER" id="PTHR24148:SF64">
    <property type="entry name" value="HETEROKARYON INCOMPATIBILITY DOMAIN-CONTAINING PROTEIN"/>
    <property type="match status" value="1"/>
</dbReference>
<dbReference type="Pfam" id="PF06985">
    <property type="entry name" value="HET"/>
    <property type="match status" value="1"/>
</dbReference>
<dbReference type="Proteomes" id="UP000799441">
    <property type="component" value="Unassembled WGS sequence"/>
</dbReference>
<name>A0A9P4Q711_9PEZI</name>
<dbReference type="PANTHER" id="PTHR24148">
    <property type="entry name" value="ANKYRIN REPEAT DOMAIN-CONTAINING PROTEIN 39 HOMOLOG-RELATED"/>
    <property type="match status" value="1"/>
</dbReference>
<dbReference type="AlphaFoldDB" id="A0A9P4Q711"/>
<keyword evidence="3" id="KW-1185">Reference proteome</keyword>